<evidence type="ECO:0000313" key="3">
    <source>
        <dbReference type="Proteomes" id="UP000689195"/>
    </source>
</evidence>
<dbReference type="EMBL" id="CAJJDO010000002">
    <property type="protein sequence ID" value="CAD8132936.1"/>
    <property type="molecule type" value="Genomic_DNA"/>
</dbReference>
<dbReference type="OrthoDB" id="307355at2759"/>
<reference evidence="1" key="1">
    <citation type="submission" date="2021-01" db="EMBL/GenBank/DDBJ databases">
        <authorList>
            <consortium name="Genoscope - CEA"/>
            <person name="William W."/>
        </authorList>
    </citation>
    <scope>NUCLEOTIDE SEQUENCE</scope>
</reference>
<evidence type="ECO:0000313" key="1">
    <source>
        <dbReference type="EMBL" id="CAD8132934.1"/>
    </source>
</evidence>
<comment type="caution">
    <text evidence="1">The sequence shown here is derived from an EMBL/GenBank/DDBJ whole genome shotgun (WGS) entry which is preliminary data.</text>
</comment>
<name>A0A8S1S201_9CILI</name>
<dbReference type="AlphaFoldDB" id="A0A8S1S201"/>
<keyword evidence="3" id="KW-1185">Reference proteome</keyword>
<sequence>MQFDQEFGPWSNDQIRPRSRYNYQHETSLNKNISEIRVVHRISHQINSIKRSQYPKLKINNISPQINTKRSQNYESVKKREEYSEQHVLPKLLENKALLQLKIPRHRHTDMKVVQEIEKIIRRNLFYIPTHKYSIVD</sequence>
<proteinExistence type="predicted"/>
<gene>
    <name evidence="1" type="ORF">PPENT_87.1.T0020144</name>
    <name evidence="2" type="ORF">PPENT_87.1.T0020145</name>
</gene>
<dbReference type="Proteomes" id="UP000689195">
    <property type="component" value="Unassembled WGS sequence"/>
</dbReference>
<evidence type="ECO:0000313" key="2">
    <source>
        <dbReference type="EMBL" id="CAD8132936.1"/>
    </source>
</evidence>
<dbReference type="EMBL" id="CAJJDO010000002">
    <property type="protein sequence ID" value="CAD8132934.1"/>
    <property type="molecule type" value="Genomic_DNA"/>
</dbReference>
<protein>
    <submittedName>
        <fullName evidence="1">Uncharacterized protein</fullName>
    </submittedName>
</protein>
<organism evidence="1 3">
    <name type="scientific">Paramecium pentaurelia</name>
    <dbReference type="NCBI Taxonomy" id="43138"/>
    <lineage>
        <taxon>Eukaryota</taxon>
        <taxon>Sar</taxon>
        <taxon>Alveolata</taxon>
        <taxon>Ciliophora</taxon>
        <taxon>Intramacronucleata</taxon>
        <taxon>Oligohymenophorea</taxon>
        <taxon>Peniculida</taxon>
        <taxon>Parameciidae</taxon>
        <taxon>Paramecium</taxon>
    </lineage>
</organism>
<accession>A0A8S1S201</accession>